<dbReference type="SUPFAM" id="SSF53448">
    <property type="entry name" value="Nucleotide-diphospho-sugar transferases"/>
    <property type="match status" value="1"/>
</dbReference>
<dbReference type="RefSeq" id="WP_081126372.1">
    <property type="nucleotide sequence ID" value="NZ_LDOS01000001.1"/>
</dbReference>
<name>A0A4S3KQI2_9GAMM</name>
<evidence type="ECO:0000259" key="1">
    <source>
        <dbReference type="Pfam" id="PF00535"/>
    </source>
</evidence>
<accession>A0A4S3KQI2</accession>
<gene>
    <name evidence="2" type="ORF">B1806_07240</name>
</gene>
<dbReference type="Gene3D" id="3.90.550.10">
    <property type="entry name" value="Spore Coat Polysaccharide Biosynthesis Protein SpsA, Chain A"/>
    <property type="match status" value="1"/>
</dbReference>
<dbReference type="PANTHER" id="PTHR43179:SF7">
    <property type="entry name" value="RHAMNOSYLTRANSFERASE WBBL"/>
    <property type="match status" value="1"/>
</dbReference>
<dbReference type="Proteomes" id="UP000307749">
    <property type="component" value="Unassembled WGS sequence"/>
</dbReference>
<feature type="domain" description="Glycosyltransferase 2-like" evidence="1">
    <location>
        <begin position="32"/>
        <end position="121"/>
    </location>
</feature>
<dbReference type="InterPro" id="IPR001173">
    <property type="entry name" value="Glyco_trans_2-like"/>
</dbReference>
<organism evidence="2 3">
    <name type="scientific">Metallibacterium scheffleri</name>
    <dbReference type="NCBI Taxonomy" id="993689"/>
    <lineage>
        <taxon>Bacteria</taxon>
        <taxon>Pseudomonadati</taxon>
        <taxon>Pseudomonadota</taxon>
        <taxon>Gammaproteobacteria</taxon>
        <taxon>Lysobacterales</taxon>
        <taxon>Rhodanobacteraceae</taxon>
        <taxon>Metallibacterium</taxon>
    </lineage>
</organism>
<reference evidence="2 3" key="1">
    <citation type="submission" date="2017-02" db="EMBL/GenBank/DDBJ databases">
        <title>Whole genome sequencing of Metallibacterium scheffleri DSM 24874 (T).</title>
        <authorList>
            <person name="Kumar S."/>
            <person name="Patil P."/>
            <person name="Patil P.B."/>
        </authorList>
    </citation>
    <scope>NUCLEOTIDE SEQUENCE [LARGE SCALE GENOMIC DNA]</scope>
    <source>
        <strain evidence="2 3">DSM 24874</strain>
    </source>
</reference>
<keyword evidence="3" id="KW-1185">Reference proteome</keyword>
<evidence type="ECO:0000313" key="2">
    <source>
        <dbReference type="EMBL" id="THD10718.1"/>
    </source>
</evidence>
<evidence type="ECO:0000313" key="3">
    <source>
        <dbReference type="Proteomes" id="UP000307749"/>
    </source>
</evidence>
<comment type="caution">
    <text evidence="2">The sequence shown here is derived from an EMBL/GenBank/DDBJ whole genome shotgun (WGS) entry which is preliminary data.</text>
</comment>
<dbReference type="PANTHER" id="PTHR43179">
    <property type="entry name" value="RHAMNOSYLTRANSFERASE WBBL"/>
    <property type="match status" value="1"/>
</dbReference>
<dbReference type="EMBL" id="MWQO01000023">
    <property type="protein sequence ID" value="THD10718.1"/>
    <property type="molecule type" value="Genomic_DNA"/>
</dbReference>
<sequence length="305" mass="32561">MASDTARVSVLMVLADSGAGALEAARRALAAPECSELIVLDNASRDGIAQRLAREHADDARVRVLELGANLGFGAAMNRGAAVARGDWLLLLNPDCLLAADTLARLLAAAQDGALVGAIVCDTQGRPDAAAWRRAPTLRRVLCMMSGLAHFESRWPALAGVNRRDALPAATVPVETLSGALLLLPRAVFNHVGGFDAGYFLHFEDLDLCARVRAGGTPLRLAGAARVLHAKGGSSGSRALFVARHKHRGLLRYLRTHDAAARRWPWRALLPALVWLHFAMLAPRLAWRDARARGHARAGAGMADR</sequence>
<proteinExistence type="predicted"/>
<dbReference type="AlphaFoldDB" id="A0A4S3KQI2"/>
<dbReference type="Pfam" id="PF00535">
    <property type="entry name" value="Glycos_transf_2"/>
    <property type="match status" value="1"/>
</dbReference>
<protein>
    <recommendedName>
        <fullName evidence="1">Glycosyltransferase 2-like domain-containing protein</fullName>
    </recommendedName>
</protein>
<dbReference type="InterPro" id="IPR029044">
    <property type="entry name" value="Nucleotide-diphossugar_trans"/>
</dbReference>
<dbReference type="OrthoDB" id="9771846at2"/>
<dbReference type="STRING" id="993689.GCA_002077135_01033"/>